<dbReference type="Gene3D" id="3.40.50.1820">
    <property type="entry name" value="alpha/beta hydrolase"/>
    <property type="match status" value="1"/>
</dbReference>
<accession>A0ABT8RHV1</accession>
<dbReference type="EMBL" id="JAUKPO010000079">
    <property type="protein sequence ID" value="MDO1451687.1"/>
    <property type="molecule type" value="Genomic_DNA"/>
</dbReference>
<evidence type="ECO:0000313" key="4">
    <source>
        <dbReference type="EMBL" id="MDO1451687.1"/>
    </source>
</evidence>
<reference evidence="4" key="1">
    <citation type="submission" date="2023-07" db="EMBL/GenBank/DDBJ databases">
        <title>The genome sequence of Rhodocytophaga aerolata KACC 12507.</title>
        <authorList>
            <person name="Zhang X."/>
        </authorList>
    </citation>
    <scope>NUCLEOTIDE SEQUENCE</scope>
    <source>
        <strain evidence="4">KACC 12507</strain>
    </source>
</reference>
<dbReference type="PANTHER" id="PTHR43798:SF33">
    <property type="entry name" value="HYDROLASE, PUTATIVE (AFU_ORTHOLOGUE AFUA_2G14860)-RELATED"/>
    <property type="match status" value="1"/>
</dbReference>
<dbReference type="PROSITE" id="PS51257">
    <property type="entry name" value="PROKAR_LIPOPROTEIN"/>
    <property type="match status" value="1"/>
</dbReference>
<dbReference type="InterPro" id="IPR050266">
    <property type="entry name" value="AB_hydrolase_sf"/>
</dbReference>
<dbReference type="PANTHER" id="PTHR43798">
    <property type="entry name" value="MONOACYLGLYCEROL LIPASE"/>
    <property type="match status" value="1"/>
</dbReference>
<evidence type="ECO:0000259" key="3">
    <source>
        <dbReference type="Pfam" id="PF00561"/>
    </source>
</evidence>
<sequence length="348" mass="39066">MKHTAIILCLLLGITGCQKEEITFSAQANETFYVENEGAAMRVQVRGNTLSDQIILTVHGGPGGSSYYLSYLQQMQTQIEPEYAVAYWDQPLAGASQGNAAKDSYTIQAIASGLKKVVQVLRKRYGADKQIILFSESWGGIVTTAFLTQNDNQALVDGWINSDGPHDFHLQDREIIKMAIRIGEEQIMLGKNVDKWQEIVSYCRANNPAGNYEVSQKLNELLGDAEYLIDEVVQVDFNTLSIFYRQMQDNHAPFTALGLNLVSNGLHEVEKDAYNQYFEDQVHKITVPVLLLWGKYDFIAPPAVADSLYKNISSQNKRKVILSRSGHNGFIQEPLIYWSALKEFVDSL</sequence>
<keyword evidence="5" id="KW-1185">Reference proteome</keyword>
<protein>
    <submittedName>
        <fullName evidence="4">Alpha/beta hydrolase</fullName>
    </submittedName>
</protein>
<evidence type="ECO:0000256" key="2">
    <source>
        <dbReference type="ARBA" id="ARBA00022801"/>
    </source>
</evidence>
<dbReference type="InterPro" id="IPR002410">
    <property type="entry name" value="Peptidase_S33"/>
</dbReference>
<dbReference type="RefSeq" id="WP_302042484.1">
    <property type="nucleotide sequence ID" value="NZ_JAUKPO010000079.1"/>
</dbReference>
<organism evidence="4 5">
    <name type="scientific">Rhodocytophaga aerolata</name>
    <dbReference type="NCBI Taxonomy" id="455078"/>
    <lineage>
        <taxon>Bacteria</taxon>
        <taxon>Pseudomonadati</taxon>
        <taxon>Bacteroidota</taxon>
        <taxon>Cytophagia</taxon>
        <taxon>Cytophagales</taxon>
        <taxon>Rhodocytophagaceae</taxon>
        <taxon>Rhodocytophaga</taxon>
    </lineage>
</organism>
<comment type="caution">
    <text evidence="4">The sequence shown here is derived from an EMBL/GenBank/DDBJ whole genome shotgun (WGS) entry which is preliminary data.</text>
</comment>
<dbReference type="Proteomes" id="UP001168528">
    <property type="component" value="Unassembled WGS sequence"/>
</dbReference>
<keyword evidence="2 4" id="KW-0378">Hydrolase</keyword>
<feature type="domain" description="AB hydrolase-1" evidence="3">
    <location>
        <begin position="54"/>
        <end position="334"/>
    </location>
</feature>
<dbReference type="GO" id="GO:0016787">
    <property type="term" value="F:hydrolase activity"/>
    <property type="evidence" value="ECO:0007669"/>
    <property type="project" value="UniProtKB-KW"/>
</dbReference>
<comment type="similarity">
    <text evidence="1">Belongs to the peptidase S33 family.</text>
</comment>
<dbReference type="InterPro" id="IPR000073">
    <property type="entry name" value="AB_hydrolase_1"/>
</dbReference>
<dbReference type="InterPro" id="IPR029058">
    <property type="entry name" value="AB_hydrolase_fold"/>
</dbReference>
<name>A0ABT8RHV1_9BACT</name>
<dbReference type="SUPFAM" id="SSF53474">
    <property type="entry name" value="alpha/beta-Hydrolases"/>
    <property type="match status" value="1"/>
</dbReference>
<gene>
    <name evidence="4" type="ORF">Q0590_35770</name>
</gene>
<dbReference type="PRINTS" id="PR00793">
    <property type="entry name" value="PROAMNOPTASE"/>
</dbReference>
<evidence type="ECO:0000313" key="5">
    <source>
        <dbReference type="Proteomes" id="UP001168528"/>
    </source>
</evidence>
<proteinExistence type="inferred from homology"/>
<dbReference type="Pfam" id="PF00561">
    <property type="entry name" value="Abhydrolase_1"/>
    <property type="match status" value="1"/>
</dbReference>
<evidence type="ECO:0000256" key="1">
    <source>
        <dbReference type="ARBA" id="ARBA00010088"/>
    </source>
</evidence>